<dbReference type="EMBL" id="PGGS01000368">
    <property type="protein sequence ID" value="PNH04677.1"/>
    <property type="molecule type" value="Genomic_DNA"/>
</dbReference>
<evidence type="ECO:0000313" key="3">
    <source>
        <dbReference type="Proteomes" id="UP000236333"/>
    </source>
</evidence>
<keyword evidence="2" id="KW-0430">Lectin</keyword>
<dbReference type="Proteomes" id="UP000236333">
    <property type="component" value="Unassembled WGS sequence"/>
</dbReference>
<gene>
    <name evidence="2" type="ORF">TSOC_009137</name>
</gene>
<evidence type="ECO:0000259" key="1">
    <source>
        <dbReference type="PROSITE" id="PS50927"/>
    </source>
</evidence>
<organism evidence="2 3">
    <name type="scientific">Tetrabaena socialis</name>
    <dbReference type="NCBI Taxonomy" id="47790"/>
    <lineage>
        <taxon>Eukaryota</taxon>
        <taxon>Viridiplantae</taxon>
        <taxon>Chlorophyta</taxon>
        <taxon>core chlorophytes</taxon>
        <taxon>Chlorophyceae</taxon>
        <taxon>CS clade</taxon>
        <taxon>Chlamydomonadales</taxon>
        <taxon>Tetrabaenaceae</taxon>
        <taxon>Tetrabaena</taxon>
    </lineage>
</organism>
<accession>A0A2J7ZWM3</accession>
<proteinExistence type="predicted"/>
<dbReference type="InterPro" id="IPR036426">
    <property type="entry name" value="Bulb-type_lectin_dom_sf"/>
</dbReference>
<dbReference type="InterPro" id="IPR001480">
    <property type="entry name" value="Bulb-type_lectin_dom"/>
</dbReference>
<dbReference type="SMART" id="SM00108">
    <property type="entry name" value="B_lectin"/>
    <property type="match status" value="1"/>
</dbReference>
<dbReference type="PROSITE" id="PS50927">
    <property type="entry name" value="BULB_LECTIN"/>
    <property type="match status" value="1"/>
</dbReference>
<feature type="domain" description="Bulb-type lectin" evidence="1">
    <location>
        <begin position="173"/>
        <end position="283"/>
    </location>
</feature>
<dbReference type="Gene3D" id="2.90.10.10">
    <property type="entry name" value="Bulb-type lectin domain"/>
    <property type="match status" value="2"/>
</dbReference>
<keyword evidence="3" id="KW-1185">Reference proteome</keyword>
<protein>
    <submittedName>
        <fullName evidence="2">Mannose-specific lectin</fullName>
    </submittedName>
</protein>
<dbReference type="AlphaFoldDB" id="A0A2J7ZWM3"/>
<sequence length="285" mass="30687">MRHVSGHGDDEEAKRITGIVSGVIAGVAATITGAGLLVGALSGGLVTITASTGFAALAAASGATGAAIKVVDLIRDELASAGYTTLGPNTSHRSHKMMLSLWQQCHVVRVRRDGLRVYMEETHMRPIFSGPTDNSVNTHDVCFWARKYPYRTLKTFEVEAAALANDAIDGSRSDVLVGGQYLQSKNDSKIRSQDGRFNLCQQSDSHLVLYHGSNAIWSNNMWNRGVDRTIMQSDGNLVSYTASGQPVWSSGTHGNVGAYLILQNDGNLVIYLGRKAIWASNTYGR</sequence>
<evidence type="ECO:0000313" key="2">
    <source>
        <dbReference type="EMBL" id="PNH04677.1"/>
    </source>
</evidence>
<name>A0A2J7ZWM3_9CHLO</name>
<dbReference type="GO" id="GO:0030246">
    <property type="term" value="F:carbohydrate binding"/>
    <property type="evidence" value="ECO:0007669"/>
    <property type="project" value="UniProtKB-KW"/>
</dbReference>
<dbReference type="CDD" id="cd00028">
    <property type="entry name" value="B_lectin"/>
    <property type="match status" value="1"/>
</dbReference>
<comment type="caution">
    <text evidence="2">The sequence shown here is derived from an EMBL/GenBank/DDBJ whole genome shotgun (WGS) entry which is preliminary data.</text>
</comment>
<dbReference type="OrthoDB" id="545294at2759"/>
<reference evidence="2 3" key="1">
    <citation type="journal article" date="2017" name="Mol. Biol. Evol.">
        <title>The 4-celled Tetrabaena socialis nuclear genome reveals the essential components for genetic control of cell number at the origin of multicellularity in the volvocine lineage.</title>
        <authorList>
            <person name="Featherston J."/>
            <person name="Arakaki Y."/>
            <person name="Hanschen E.R."/>
            <person name="Ferris P.J."/>
            <person name="Michod R.E."/>
            <person name="Olson B.J.S.C."/>
            <person name="Nozaki H."/>
            <person name="Durand P.M."/>
        </authorList>
    </citation>
    <scope>NUCLEOTIDE SEQUENCE [LARGE SCALE GENOMIC DNA]</scope>
    <source>
        <strain evidence="2 3">NIES-571</strain>
    </source>
</reference>
<dbReference type="SUPFAM" id="SSF51110">
    <property type="entry name" value="alpha-D-mannose-specific plant lectins"/>
    <property type="match status" value="1"/>
</dbReference>